<keyword evidence="5" id="KW-0690">Ribosome biogenesis</keyword>
<dbReference type="InterPro" id="IPR051742">
    <property type="entry name" value="Ribosome_Assembly_uL10"/>
</dbReference>
<feature type="region of interest" description="Disordered" evidence="6">
    <location>
        <begin position="215"/>
        <end position="235"/>
    </location>
</feature>
<dbReference type="InterPro" id="IPR001790">
    <property type="entry name" value="Ribosomal_uL10"/>
</dbReference>
<protein>
    <recommendedName>
        <fullName evidence="5">Ribosome assembly factor mrt4</fullName>
    </recommendedName>
</protein>
<dbReference type="FunFam" id="3.90.105.20:FF:000003">
    <property type="entry name" value="Ribosome assembly factor mrt4"/>
    <property type="match status" value="1"/>
</dbReference>
<feature type="domain" description="Large ribosomal subunit protein uL10-like insertion" evidence="7">
    <location>
        <begin position="125"/>
        <end position="193"/>
    </location>
</feature>
<keyword evidence="4 5" id="KW-0539">Nucleus</keyword>
<dbReference type="Gene3D" id="3.90.105.20">
    <property type="match status" value="1"/>
</dbReference>
<dbReference type="GO" id="GO:0042254">
    <property type="term" value="P:ribosome biogenesis"/>
    <property type="evidence" value="ECO:0007669"/>
    <property type="project" value="UniProtKB-KW"/>
</dbReference>
<dbReference type="SUPFAM" id="SSF160369">
    <property type="entry name" value="Ribosomal protein L10-like"/>
    <property type="match status" value="1"/>
</dbReference>
<feature type="compositionally biased region" description="Acidic residues" evidence="6">
    <location>
        <begin position="220"/>
        <end position="235"/>
    </location>
</feature>
<dbReference type="InterPro" id="IPR040637">
    <property type="entry name" value="Ribosomal_uL10-like_insert"/>
</dbReference>
<organism evidence="8 9">
    <name type="scientific">Hypothenemus hampei</name>
    <name type="common">Coffee berry borer</name>
    <dbReference type="NCBI Taxonomy" id="57062"/>
    <lineage>
        <taxon>Eukaryota</taxon>
        <taxon>Metazoa</taxon>
        <taxon>Ecdysozoa</taxon>
        <taxon>Arthropoda</taxon>
        <taxon>Hexapoda</taxon>
        <taxon>Insecta</taxon>
        <taxon>Pterygota</taxon>
        <taxon>Neoptera</taxon>
        <taxon>Endopterygota</taxon>
        <taxon>Coleoptera</taxon>
        <taxon>Polyphaga</taxon>
        <taxon>Cucujiformia</taxon>
        <taxon>Curculionidae</taxon>
        <taxon>Scolytinae</taxon>
        <taxon>Hypothenemus</taxon>
    </lineage>
</organism>
<dbReference type="PANTHER" id="PTHR45841:SF1">
    <property type="entry name" value="MRNA TURNOVER PROTEIN 4 HOMOLOG"/>
    <property type="match status" value="1"/>
</dbReference>
<keyword evidence="9" id="KW-1185">Reference proteome</keyword>
<evidence type="ECO:0000256" key="4">
    <source>
        <dbReference type="ARBA" id="ARBA00023242"/>
    </source>
</evidence>
<evidence type="ECO:0000256" key="6">
    <source>
        <dbReference type="SAM" id="MobiDB-lite"/>
    </source>
</evidence>
<comment type="function">
    <text evidence="1 5">Component of the ribosome assembly machinery. Nuclear paralog of the ribosomal protein P0, it binds pre-60S subunits at an early stage of assembly in the nucleolus, and is replaced by P0 in cytoplasmic pre-60S subunits and mature 80S ribosomes.</text>
</comment>
<dbReference type="GO" id="GO:0005737">
    <property type="term" value="C:cytoplasm"/>
    <property type="evidence" value="ECO:0007669"/>
    <property type="project" value="UniProtKB-SubCell"/>
</dbReference>
<reference evidence="8 9" key="1">
    <citation type="submission" date="2024-05" db="EMBL/GenBank/DDBJ databases">
        <title>Genetic variation in Jamaican populations of the coffee berry borer (Hypothenemus hampei).</title>
        <authorList>
            <person name="Errbii M."/>
            <person name="Myrie A."/>
        </authorList>
    </citation>
    <scope>NUCLEOTIDE SEQUENCE [LARGE SCALE GENOMIC DNA]</scope>
    <source>
        <strain evidence="8">JA-Hopewell-2020-01-JO</strain>
        <tissue evidence="8">Whole body</tissue>
    </source>
</reference>
<dbReference type="InterPro" id="IPR043141">
    <property type="entry name" value="Ribosomal_uL10-like_sf"/>
</dbReference>
<dbReference type="CDD" id="cd05796">
    <property type="entry name" value="Ribosomal_P0_like"/>
    <property type="match status" value="1"/>
</dbReference>
<dbReference type="GO" id="GO:0005730">
    <property type="term" value="C:nucleolus"/>
    <property type="evidence" value="ECO:0007669"/>
    <property type="project" value="UniProtKB-SubCell"/>
</dbReference>
<comment type="subunit">
    <text evidence="5">Associates with the pre-60S ribosomal particle.</text>
</comment>
<dbReference type="InterPro" id="IPR043164">
    <property type="entry name" value="Ribosomal_uL10-like_insert_sf"/>
</dbReference>
<evidence type="ECO:0000256" key="2">
    <source>
        <dbReference type="ARBA" id="ARBA00008889"/>
    </source>
</evidence>
<comment type="similarity">
    <text evidence="2 5">Belongs to the universal ribosomal protein uL10 family.</text>
</comment>
<proteinExistence type="inferred from homology"/>
<keyword evidence="3 5" id="KW-0963">Cytoplasm</keyword>
<dbReference type="Proteomes" id="UP001566132">
    <property type="component" value="Unassembled WGS sequence"/>
</dbReference>
<dbReference type="Pfam" id="PF17777">
    <property type="entry name" value="RL10P_insert"/>
    <property type="match status" value="1"/>
</dbReference>
<evidence type="ECO:0000259" key="7">
    <source>
        <dbReference type="Pfam" id="PF17777"/>
    </source>
</evidence>
<accession>A0ABD1FCX8</accession>
<comment type="subcellular location">
    <subcellularLocation>
        <location evidence="5">Cytoplasm</location>
    </subcellularLocation>
    <subcellularLocation>
        <location evidence="5">Nucleus</location>
        <location evidence="5">Nucleolus</location>
    </subcellularLocation>
</comment>
<dbReference type="EMBL" id="JBDJPC010000001">
    <property type="protein sequence ID" value="KAL1516860.1"/>
    <property type="molecule type" value="Genomic_DNA"/>
</dbReference>
<evidence type="ECO:0000313" key="8">
    <source>
        <dbReference type="EMBL" id="KAL1516860.1"/>
    </source>
</evidence>
<dbReference type="FunFam" id="3.30.70.1730:FF:000004">
    <property type="entry name" value="Ribosome assembly factor mrt4"/>
    <property type="match status" value="1"/>
</dbReference>
<comment type="caution">
    <text evidence="8">The sequence shown here is derived from an EMBL/GenBank/DDBJ whole genome shotgun (WGS) entry which is preliminary data.</text>
</comment>
<dbReference type="PANTHER" id="PTHR45841">
    <property type="entry name" value="MRNA TURNOVER PROTEIN 4 MRTO4"/>
    <property type="match status" value="1"/>
</dbReference>
<evidence type="ECO:0000256" key="3">
    <source>
        <dbReference type="ARBA" id="ARBA00022490"/>
    </source>
</evidence>
<dbReference type="InterPro" id="IPR033867">
    <property type="entry name" value="Mrt4"/>
</dbReference>
<evidence type="ECO:0000256" key="1">
    <source>
        <dbReference type="ARBA" id="ARBA00004046"/>
    </source>
</evidence>
<dbReference type="Pfam" id="PF00466">
    <property type="entry name" value="Ribosomal_L10"/>
    <property type="match status" value="1"/>
</dbReference>
<dbReference type="AlphaFoldDB" id="A0ABD1FCX8"/>
<name>A0ABD1FCX8_HYPHA</name>
<gene>
    <name evidence="8" type="ORF">ABEB36_000700</name>
</gene>
<dbReference type="Gene3D" id="3.30.70.1730">
    <property type="match status" value="1"/>
</dbReference>
<sequence length="235" mass="27125">MPKSKRDKKISLTKTDKKGLALKQKIVEDVRNCIEKYNSVYLFTFKNMRNEKMKEVREQWKPSKFFFGKNKVIAIGLGKSEEDEVEDGLHKLSKCLKGQCGLLFTNSTKQEVVDWFQDYAVEDFARSGFKSTQTIALKEGPLKQFSHAIEPYLRQLGMPTKLDRGVVTLIKDFEVCKEDSILTPEQAKILELLEHRLATFKLILKARWTKGEGFEKLDSEDNETSDVEMSDDNKD</sequence>
<evidence type="ECO:0000313" key="9">
    <source>
        <dbReference type="Proteomes" id="UP001566132"/>
    </source>
</evidence>
<evidence type="ECO:0000256" key="5">
    <source>
        <dbReference type="RuleBase" id="RU364039"/>
    </source>
</evidence>